<keyword evidence="3" id="KW-1185">Reference proteome</keyword>
<evidence type="ECO:0000256" key="1">
    <source>
        <dbReference type="SAM" id="MobiDB-lite"/>
    </source>
</evidence>
<dbReference type="RefSeq" id="XP_069207177.1">
    <property type="nucleotide sequence ID" value="XM_069355106.1"/>
</dbReference>
<protein>
    <submittedName>
        <fullName evidence="2">Uncharacterized protein</fullName>
    </submittedName>
</protein>
<comment type="caution">
    <text evidence="2">The sequence shown here is derived from an EMBL/GenBank/DDBJ whole genome shotgun (WGS) entry which is preliminary data.</text>
</comment>
<reference evidence="2 3" key="1">
    <citation type="submission" date="2023-08" db="EMBL/GenBank/DDBJ databases">
        <title>Annotated Genome Sequence of Vanrija albida AlHP1.</title>
        <authorList>
            <person name="Herzog R."/>
        </authorList>
    </citation>
    <scope>NUCLEOTIDE SEQUENCE [LARGE SCALE GENOMIC DNA]</scope>
    <source>
        <strain evidence="2 3">AlHP1</strain>
    </source>
</reference>
<dbReference type="EMBL" id="JBBXJM010000005">
    <property type="protein sequence ID" value="KAL1407233.1"/>
    <property type="molecule type" value="Genomic_DNA"/>
</dbReference>
<proteinExistence type="predicted"/>
<feature type="compositionally biased region" description="Low complexity" evidence="1">
    <location>
        <begin position="45"/>
        <end position="55"/>
    </location>
</feature>
<name>A0ABR3PXS9_9TREE</name>
<accession>A0ABR3PXS9</accession>
<evidence type="ECO:0000313" key="2">
    <source>
        <dbReference type="EMBL" id="KAL1407233.1"/>
    </source>
</evidence>
<evidence type="ECO:0000313" key="3">
    <source>
        <dbReference type="Proteomes" id="UP001565368"/>
    </source>
</evidence>
<dbReference type="GeneID" id="95987693"/>
<sequence length="71" mass="7103">MSNNEDIGTFSVAGGYTFATSDSTGSVPNPPGGGTWTAVSVDADQGGVNVGNDDVNVAKDPETGNIVLTKK</sequence>
<organism evidence="2 3">
    <name type="scientific">Vanrija albida</name>
    <dbReference type="NCBI Taxonomy" id="181172"/>
    <lineage>
        <taxon>Eukaryota</taxon>
        <taxon>Fungi</taxon>
        <taxon>Dikarya</taxon>
        <taxon>Basidiomycota</taxon>
        <taxon>Agaricomycotina</taxon>
        <taxon>Tremellomycetes</taxon>
        <taxon>Trichosporonales</taxon>
        <taxon>Trichosporonaceae</taxon>
        <taxon>Vanrija</taxon>
    </lineage>
</organism>
<feature type="region of interest" description="Disordered" evidence="1">
    <location>
        <begin position="45"/>
        <end position="71"/>
    </location>
</feature>
<gene>
    <name evidence="2" type="ORF">Q8F55_006650</name>
</gene>
<dbReference type="Proteomes" id="UP001565368">
    <property type="component" value="Unassembled WGS sequence"/>
</dbReference>